<feature type="chain" id="PRO_5014187490" evidence="1">
    <location>
        <begin position="18"/>
        <end position="156"/>
    </location>
</feature>
<dbReference type="AlphaFoldDB" id="A0A2I0CTB3"/>
<comment type="caution">
    <text evidence="2">The sequence shown here is derived from an EMBL/GenBank/DDBJ whole genome shotgun (WGS) entry which is preliminary data.</text>
</comment>
<dbReference type="Proteomes" id="UP000242861">
    <property type="component" value="Unassembled WGS sequence"/>
</dbReference>
<evidence type="ECO:0000313" key="2">
    <source>
        <dbReference type="EMBL" id="PKF72564.1"/>
    </source>
</evidence>
<accession>A0A2I0CTB3</accession>
<keyword evidence="1" id="KW-0732">Signal</keyword>
<gene>
    <name evidence="2" type="ORF">CW360_02260</name>
</gene>
<proteinExistence type="predicted"/>
<organism evidence="2 3">
    <name type="scientific">Pseudomonas fluvialis</name>
    <dbReference type="NCBI Taxonomy" id="1793966"/>
    <lineage>
        <taxon>Bacteria</taxon>
        <taxon>Pseudomonadati</taxon>
        <taxon>Pseudomonadota</taxon>
        <taxon>Gammaproteobacteria</taxon>
        <taxon>Pseudomonadales</taxon>
        <taxon>Pseudomonadaceae</taxon>
        <taxon>Pseudomonas</taxon>
    </lineage>
</organism>
<evidence type="ECO:0000256" key="1">
    <source>
        <dbReference type="SAM" id="SignalP"/>
    </source>
</evidence>
<sequence length="156" mass="17993">MRRFAWLGLLLAPLCMAGESRVYLLANVELGGTTFGQSVLLHEADITRLEDCESVRLQSLRDKDWGRYHHVFQRHKAKGYTVQISYRCVLSEQAFEAWHDRDRYDHTYLFLVDGEQRLRVEKTANMARCTTQLASLRLPAGTQAHCAKSNQRLLVP</sequence>
<dbReference type="RefSeq" id="WP_101192597.1">
    <property type="nucleotide sequence ID" value="NZ_PIYS01000003.1"/>
</dbReference>
<evidence type="ECO:0000313" key="3">
    <source>
        <dbReference type="Proteomes" id="UP000242861"/>
    </source>
</evidence>
<name>A0A2I0CTB3_9PSED</name>
<feature type="signal peptide" evidence="1">
    <location>
        <begin position="1"/>
        <end position="17"/>
    </location>
</feature>
<dbReference type="EMBL" id="PIYS01000003">
    <property type="protein sequence ID" value="PKF72564.1"/>
    <property type="molecule type" value="Genomic_DNA"/>
</dbReference>
<reference evidence="3" key="1">
    <citation type="submission" date="2017-12" db="EMBL/GenBank/DDBJ databases">
        <authorList>
            <person name="Yu X.-Y."/>
        </authorList>
    </citation>
    <scope>NUCLEOTIDE SEQUENCE [LARGE SCALE GENOMIC DNA]</scope>
    <source>
        <strain evidence="3">ZYSR67-Z</strain>
    </source>
</reference>
<protein>
    <submittedName>
        <fullName evidence="2">Uncharacterized protein</fullName>
    </submittedName>
</protein>